<name>M2TMP4_COCSN</name>
<dbReference type="KEGG" id="bsc:COCSADRAFT_156124"/>
<dbReference type="OMA" id="YDTTYVC"/>
<dbReference type="Proteomes" id="UP000016934">
    <property type="component" value="Unassembled WGS sequence"/>
</dbReference>
<protein>
    <submittedName>
        <fullName evidence="1">Uncharacterized protein</fullName>
    </submittedName>
</protein>
<proteinExistence type="predicted"/>
<reference evidence="1 2" key="1">
    <citation type="journal article" date="2012" name="PLoS Pathog.">
        <title>Diverse lifestyles and strategies of plant pathogenesis encoded in the genomes of eighteen Dothideomycetes fungi.</title>
        <authorList>
            <person name="Ohm R.A."/>
            <person name="Feau N."/>
            <person name="Henrissat B."/>
            <person name="Schoch C.L."/>
            <person name="Horwitz B.A."/>
            <person name="Barry K.W."/>
            <person name="Condon B.J."/>
            <person name="Copeland A.C."/>
            <person name="Dhillon B."/>
            <person name="Glaser F."/>
            <person name="Hesse C.N."/>
            <person name="Kosti I."/>
            <person name="LaButti K."/>
            <person name="Lindquist E.A."/>
            <person name="Lucas S."/>
            <person name="Salamov A.A."/>
            <person name="Bradshaw R.E."/>
            <person name="Ciuffetti L."/>
            <person name="Hamelin R.C."/>
            <person name="Kema G.H.J."/>
            <person name="Lawrence C."/>
            <person name="Scott J.A."/>
            <person name="Spatafora J.W."/>
            <person name="Turgeon B.G."/>
            <person name="de Wit P.J.G.M."/>
            <person name="Zhong S."/>
            <person name="Goodwin S.B."/>
            <person name="Grigoriev I.V."/>
        </authorList>
    </citation>
    <scope>NUCLEOTIDE SEQUENCE [LARGE SCALE GENOMIC DNA]</scope>
    <source>
        <strain evidence="2">ND90Pr / ATCC 201652</strain>
    </source>
</reference>
<evidence type="ECO:0000313" key="1">
    <source>
        <dbReference type="EMBL" id="EMD69987.1"/>
    </source>
</evidence>
<dbReference type="RefSeq" id="XP_007695149.1">
    <property type="nucleotide sequence ID" value="XM_007696959.1"/>
</dbReference>
<organism evidence="1 2">
    <name type="scientific">Cochliobolus sativus (strain ND90Pr / ATCC 201652)</name>
    <name type="common">Common root rot and spot blotch fungus</name>
    <name type="synonym">Bipolaris sorokiniana</name>
    <dbReference type="NCBI Taxonomy" id="665912"/>
    <lineage>
        <taxon>Eukaryota</taxon>
        <taxon>Fungi</taxon>
        <taxon>Dikarya</taxon>
        <taxon>Ascomycota</taxon>
        <taxon>Pezizomycotina</taxon>
        <taxon>Dothideomycetes</taxon>
        <taxon>Pleosporomycetidae</taxon>
        <taxon>Pleosporales</taxon>
        <taxon>Pleosporineae</taxon>
        <taxon>Pleosporaceae</taxon>
        <taxon>Bipolaris</taxon>
    </lineage>
</organism>
<dbReference type="EMBL" id="KB445637">
    <property type="protein sequence ID" value="EMD69987.1"/>
    <property type="molecule type" value="Genomic_DNA"/>
</dbReference>
<dbReference type="HOGENOM" id="CLU_2454381_0_0_1"/>
<evidence type="ECO:0000313" key="2">
    <source>
        <dbReference type="Proteomes" id="UP000016934"/>
    </source>
</evidence>
<dbReference type="GeneID" id="19131738"/>
<gene>
    <name evidence="1" type="ORF">COCSADRAFT_156124</name>
</gene>
<accession>M2TMP4</accession>
<reference evidence="2" key="2">
    <citation type="journal article" date="2013" name="PLoS Genet.">
        <title>Comparative genome structure, secondary metabolite, and effector coding capacity across Cochliobolus pathogens.</title>
        <authorList>
            <person name="Condon B.J."/>
            <person name="Leng Y."/>
            <person name="Wu D."/>
            <person name="Bushley K.E."/>
            <person name="Ohm R.A."/>
            <person name="Otillar R."/>
            <person name="Martin J."/>
            <person name="Schackwitz W."/>
            <person name="Grimwood J."/>
            <person name="MohdZainudin N."/>
            <person name="Xue C."/>
            <person name="Wang R."/>
            <person name="Manning V.A."/>
            <person name="Dhillon B."/>
            <person name="Tu Z.J."/>
            <person name="Steffenson B.J."/>
            <person name="Salamov A."/>
            <person name="Sun H."/>
            <person name="Lowry S."/>
            <person name="LaButti K."/>
            <person name="Han J."/>
            <person name="Copeland A."/>
            <person name="Lindquist E."/>
            <person name="Barry K."/>
            <person name="Schmutz J."/>
            <person name="Baker S.E."/>
            <person name="Ciuffetti L.M."/>
            <person name="Grigoriev I.V."/>
            <person name="Zhong S."/>
            <person name="Turgeon B.G."/>
        </authorList>
    </citation>
    <scope>NUCLEOTIDE SEQUENCE [LARGE SCALE GENOMIC DNA]</scope>
    <source>
        <strain evidence="2">ND90Pr / ATCC 201652</strain>
    </source>
</reference>
<keyword evidence="2" id="KW-1185">Reference proteome</keyword>
<dbReference type="AlphaFoldDB" id="M2TMP4"/>
<dbReference type="OrthoDB" id="10493497at2759"/>
<sequence>MGRAGYDTTYVCTTTDSAATTAIAMADAQRTKDAKTAEQQASAANEAKLIKNKHSRGIVAARLAMQEKTTSAAAKKQSGSGNS</sequence>